<dbReference type="Proteomes" id="UP001217476">
    <property type="component" value="Chromosome"/>
</dbReference>
<evidence type="ECO:0000313" key="3">
    <source>
        <dbReference type="Proteomes" id="UP001217476"/>
    </source>
</evidence>
<gene>
    <name evidence="2" type="ORF">P0Y65_05385</name>
</gene>
<evidence type="ECO:0000313" key="2">
    <source>
        <dbReference type="EMBL" id="WEK05688.1"/>
    </source>
</evidence>
<reference evidence="2" key="1">
    <citation type="submission" date="2023-03" db="EMBL/GenBank/DDBJ databases">
        <title>Andean soil-derived lignocellulolytic bacterial consortium as a source of novel taxa and putative plastic-active enzymes.</title>
        <authorList>
            <person name="Diaz-Garcia L."/>
            <person name="Chuvochina M."/>
            <person name="Feuerriegel G."/>
            <person name="Bunk B."/>
            <person name="Sproer C."/>
            <person name="Streit W.R."/>
            <person name="Rodriguez L.M."/>
            <person name="Overmann J."/>
            <person name="Jimenez D.J."/>
        </authorList>
    </citation>
    <scope>NUCLEOTIDE SEQUENCE</scope>
    <source>
        <strain evidence="2">MAG 4196</strain>
    </source>
</reference>
<feature type="compositionally biased region" description="Basic and acidic residues" evidence="1">
    <location>
        <begin position="1"/>
        <end position="10"/>
    </location>
</feature>
<dbReference type="EMBL" id="CP119312">
    <property type="protein sequence ID" value="WEK05688.1"/>
    <property type="molecule type" value="Genomic_DNA"/>
</dbReference>
<proteinExistence type="predicted"/>
<dbReference type="AlphaFoldDB" id="A0AAJ5VY67"/>
<sequence length="85" mass="8918">MDKFEGREPSDTGPALDGFAITPSDTQDLRDLTRALYVGGGGDVRVEMAWGTAITLKSVPAGTILPLRARKVLAATTASFLVGLL</sequence>
<evidence type="ECO:0000256" key="1">
    <source>
        <dbReference type="SAM" id="MobiDB-lite"/>
    </source>
</evidence>
<organism evidence="2 3">
    <name type="scientific">Candidatus Devosia phytovorans</name>
    <dbReference type="NCBI Taxonomy" id="3121372"/>
    <lineage>
        <taxon>Bacteria</taxon>
        <taxon>Pseudomonadati</taxon>
        <taxon>Pseudomonadota</taxon>
        <taxon>Alphaproteobacteria</taxon>
        <taxon>Hyphomicrobiales</taxon>
        <taxon>Devosiaceae</taxon>
        <taxon>Devosia</taxon>
    </lineage>
</organism>
<accession>A0AAJ5VY67</accession>
<feature type="region of interest" description="Disordered" evidence="1">
    <location>
        <begin position="1"/>
        <end position="22"/>
    </location>
</feature>
<protein>
    <submittedName>
        <fullName evidence="2">Uncharacterized protein</fullName>
    </submittedName>
</protein>
<name>A0AAJ5VY67_9HYPH</name>